<gene>
    <name evidence="2" type="ORF">E6W39_31140</name>
</gene>
<proteinExistence type="predicted"/>
<protein>
    <submittedName>
        <fullName evidence="2">Helix-turn-helix domain-containing protein</fullName>
    </submittedName>
</protein>
<dbReference type="PROSITE" id="PS50943">
    <property type="entry name" value="HTH_CROC1"/>
    <property type="match status" value="1"/>
</dbReference>
<dbReference type="AlphaFoldDB" id="A0A540WFC7"/>
<reference evidence="2 3" key="1">
    <citation type="submission" date="2019-06" db="EMBL/GenBank/DDBJ databases">
        <title>Description of Kitasatospora acidophila sp. nov. isolated from pine grove soil, and reclassification of Streptomyces novaecaesareae to Kitasatospora novaeceasareae comb. nov.</title>
        <authorList>
            <person name="Kim M.J."/>
        </authorList>
    </citation>
    <scope>NUCLEOTIDE SEQUENCE [LARGE SCALE GENOMIC DNA]</scope>
    <source>
        <strain evidence="2 3">MMS16-CNU292</strain>
    </source>
</reference>
<dbReference type="Proteomes" id="UP000319103">
    <property type="component" value="Unassembled WGS sequence"/>
</dbReference>
<dbReference type="SUPFAM" id="SSF47413">
    <property type="entry name" value="lambda repressor-like DNA-binding domains"/>
    <property type="match status" value="1"/>
</dbReference>
<dbReference type="SMART" id="SM00530">
    <property type="entry name" value="HTH_XRE"/>
    <property type="match status" value="1"/>
</dbReference>
<sequence>MLNRLELDPTRSPRAAFGAELRRAREERGWTQDEAAVRLGYSGTHISAVETGRKPPTPRFARRVDEVFGTGTKFRDMLWDIRRTSLLRGFPEYLEHEARAVELRLFELGVIYGSLQTTEYAVALATGAVRRGSITQAQADERLAVLAQRQARITAQPAPLVHTVLDESCIRRVVGGPTVMAKQLDHLLAFADLPNTVFQVAPYDIGEARSLSLPVSLLTMPDRSVAAYAESALRGQFERETDTVLPLLTAYHQLQAEALSQAASVALVCKVRRELR</sequence>
<dbReference type="InterPro" id="IPR043917">
    <property type="entry name" value="DUF5753"/>
</dbReference>
<dbReference type="CDD" id="cd00093">
    <property type="entry name" value="HTH_XRE"/>
    <property type="match status" value="1"/>
</dbReference>
<dbReference type="OrthoDB" id="2897536at2"/>
<dbReference type="Pfam" id="PF13560">
    <property type="entry name" value="HTH_31"/>
    <property type="match status" value="1"/>
</dbReference>
<dbReference type="EMBL" id="VIGB01000003">
    <property type="protein sequence ID" value="TQF07678.1"/>
    <property type="molecule type" value="Genomic_DNA"/>
</dbReference>
<dbReference type="Pfam" id="PF19054">
    <property type="entry name" value="DUF5753"/>
    <property type="match status" value="1"/>
</dbReference>
<evidence type="ECO:0000313" key="2">
    <source>
        <dbReference type="EMBL" id="TQF07678.1"/>
    </source>
</evidence>
<evidence type="ECO:0000313" key="3">
    <source>
        <dbReference type="Proteomes" id="UP000319103"/>
    </source>
</evidence>
<name>A0A540WFC7_9ACTN</name>
<feature type="domain" description="HTH cro/C1-type" evidence="1">
    <location>
        <begin position="21"/>
        <end position="74"/>
    </location>
</feature>
<keyword evidence="3" id="KW-1185">Reference proteome</keyword>
<accession>A0A540WFC7</accession>
<dbReference type="Gene3D" id="1.10.260.40">
    <property type="entry name" value="lambda repressor-like DNA-binding domains"/>
    <property type="match status" value="1"/>
</dbReference>
<comment type="caution">
    <text evidence="2">The sequence shown here is derived from an EMBL/GenBank/DDBJ whole genome shotgun (WGS) entry which is preliminary data.</text>
</comment>
<organism evidence="2 3">
    <name type="scientific">Kitasatospora acidiphila</name>
    <dbReference type="NCBI Taxonomy" id="2567942"/>
    <lineage>
        <taxon>Bacteria</taxon>
        <taxon>Bacillati</taxon>
        <taxon>Actinomycetota</taxon>
        <taxon>Actinomycetes</taxon>
        <taxon>Kitasatosporales</taxon>
        <taxon>Streptomycetaceae</taxon>
        <taxon>Kitasatospora</taxon>
    </lineage>
</organism>
<evidence type="ECO:0000259" key="1">
    <source>
        <dbReference type="PROSITE" id="PS50943"/>
    </source>
</evidence>
<dbReference type="InterPro" id="IPR010982">
    <property type="entry name" value="Lambda_DNA-bd_dom_sf"/>
</dbReference>
<dbReference type="GO" id="GO:0003677">
    <property type="term" value="F:DNA binding"/>
    <property type="evidence" value="ECO:0007669"/>
    <property type="project" value="InterPro"/>
</dbReference>
<dbReference type="InterPro" id="IPR001387">
    <property type="entry name" value="Cro/C1-type_HTH"/>
</dbReference>